<dbReference type="InterPro" id="IPR005747">
    <property type="entry name" value="MutS2"/>
</dbReference>
<keyword evidence="3 7" id="KW-0378">Hydrolase</keyword>
<comment type="function">
    <text evidence="7">Endonuclease that is involved in the suppression of homologous recombination and thus may have a key role in the control of bacterial genetic diversity.</text>
</comment>
<dbReference type="InterPro" id="IPR002625">
    <property type="entry name" value="Smr_dom"/>
</dbReference>
<keyword evidence="7" id="KW-0540">Nuclease</keyword>
<dbReference type="GO" id="GO:0043023">
    <property type="term" value="F:ribosomal large subunit binding"/>
    <property type="evidence" value="ECO:0007669"/>
    <property type="project" value="UniProtKB-UniRule"/>
</dbReference>
<dbReference type="SMART" id="SM00534">
    <property type="entry name" value="MUTSac"/>
    <property type="match status" value="1"/>
</dbReference>
<dbReference type="InterPro" id="IPR046893">
    <property type="entry name" value="MSSS"/>
</dbReference>
<evidence type="ECO:0000256" key="8">
    <source>
        <dbReference type="SAM" id="Coils"/>
    </source>
</evidence>
<dbReference type="PROSITE" id="PS50828">
    <property type="entry name" value="SMR"/>
    <property type="match status" value="1"/>
</dbReference>
<keyword evidence="6 7" id="KW-0238">DNA-binding</keyword>
<organism evidence="11 12">
    <name type="scientific">Prosthecochloris vibrioformis</name>
    <name type="common">Chlorobium vibrioforme</name>
    <dbReference type="NCBI Taxonomy" id="1098"/>
    <lineage>
        <taxon>Bacteria</taxon>
        <taxon>Pseudomonadati</taxon>
        <taxon>Chlorobiota</taxon>
        <taxon>Chlorobiia</taxon>
        <taxon>Chlorobiales</taxon>
        <taxon>Chlorobiaceae</taxon>
        <taxon>Prosthecochloris</taxon>
    </lineage>
</organism>
<dbReference type="SUPFAM" id="SSF52540">
    <property type="entry name" value="P-loop containing nucleoside triphosphate hydrolases"/>
    <property type="match status" value="1"/>
</dbReference>
<evidence type="ECO:0000256" key="7">
    <source>
        <dbReference type="HAMAP-Rule" id="MF_00092"/>
    </source>
</evidence>
<dbReference type="EMBL" id="VDCI01000004">
    <property type="protein sequence ID" value="TNJ36704.1"/>
    <property type="molecule type" value="Genomic_DNA"/>
</dbReference>
<dbReference type="GO" id="GO:0016887">
    <property type="term" value="F:ATP hydrolysis activity"/>
    <property type="evidence" value="ECO:0007669"/>
    <property type="project" value="InterPro"/>
</dbReference>
<dbReference type="GO" id="GO:0072344">
    <property type="term" value="P:rescue of stalled ribosome"/>
    <property type="evidence" value="ECO:0007669"/>
    <property type="project" value="UniProtKB-UniRule"/>
</dbReference>
<dbReference type="GO" id="GO:0005524">
    <property type="term" value="F:ATP binding"/>
    <property type="evidence" value="ECO:0007669"/>
    <property type="project" value="UniProtKB-UniRule"/>
</dbReference>
<protein>
    <recommendedName>
        <fullName evidence="7">Endonuclease MutS2</fullName>
        <ecNumber evidence="7">3.1.-.-</ecNumber>
    </recommendedName>
    <alternativeName>
        <fullName evidence="7">Ribosome-associated protein quality control-upstream factor</fullName>
        <shortName evidence="7">RQC-upstream factor</shortName>
        <shortName evidence="7">RqcU</shortName>
        <ecNumber evidence="7">3.6.4.-</ecNumber>
    </alternativeName>
</protein>
<dbReference type="GO" id="GO:0045910">
    <property type="term" value="P:negative regulation of DNA recombination"/>
    <property type="evidence" value="ECO:0007669"/>
    <property type="project" value="InterPro"/>
</dbReference>
<dbReference type="AlphaFoldDB" id="A0A5C4RZZ5"/>
<evidence type="ECO:0000313" key="11">
    <source>
        <dbReference type="EMBL" id="TNJ36704.1"/>
    </source>
</evidence>
<dbReference type="SUPFAM" id="SSF160443">
    <property type="entry name" value="SMR domain-like"/>
    <property type="match status" value="1"/>
</dbReference>
<reference evidence="11 12" key="1">
    <citation type="submission" date="2019-05" db="EMBL/GenBank/DDBJ databases">
        <title>Draft Whole-Genome sequence of the green sulfur bacterium Prosthecochloris vibrioformis DSM 260.</title>
        <authorList>
            <person name="Meyer T.E."/>
            <person name="Kyndt J.A."/>
        </authorList>
    </citation>
    <scope>NUCLEOTIDE SEQUENCE [LARGE SCALE GENOMIC DNA]</scope>
    <source>
        <strain evidence="11 12">DSM 260</strain>
    </source>
</reference>
<keyword evidence="7 11" id="KW-0255">Endonuclease</keyword>
<keyword evidence="4 7" id="KW-0067">ATP-binding</keyword>
<dbReference type="Gene3D" id="3.30.1370.110">
    <property type="match status" value="1"/>
</dbReference>
<gene>
    <name evidence="7" type="primary">mutS2</name>
    <name evidence="7" type="synonym">rqcU</name>
    <name evidence="11" type="ORF">FGF68_06475</name>
</gene>
<dbReference type="PIRSF" id="PIRSF005814">
    <property type="entry name" value="MutS_YshD"/>
    <property type="match status" value="1"/>
</dbReference>
<dbReference type="Pfam" id="PF01713">
    <property type="entry name" value="Smr"/>
    <property type="match status" value="1"/>
</dbReference>
<dbReference type="GO" id="GO:0030983">
    <property type="term" value="F:mismatched DNA binding"/>
    <property type="evidence" value="ECO:0007669"/>
    <property type="project" value="InterPro"/>
</dbReference>
<dbReference type="PANTHER" id="PTHR48466">
    <property type="entry name" value="OS10G0509000 PROTEIN-RELATED"/>
    <property type="match status" value="1"/>
</dbReference>
<comment type="function">
    <text evidence="7">Acts as a ribosome collision sensor, splitting the ribosome into its 2 subunits. Detects stalled/collided 70S ribosomes which it binds and splits by an ATP-hydrolysis driven conformational change. Acts upstream of the ribosome quality control system (RQC), a ribosome-associated complex that mediates the extraction of incompletely synthesized nascent chains from stalled ribosomes and their subsequent degradation. Probably generates substrates for RQC.</text>
</comment>
<dbReference type="EC" id="3.6.4.-" evidence="7"/>
<dbReference type="GO" id="GO:0140664">
    <property type="term" value="F:ATP-dependent DNA damage sensor activity"/>
    <property type="evidence" value="ECO:0007669"/>
    <property type="project" value="InterPro"/>
</dbReference>
<evidence type="ECO:0000256" key="1">
    <source>
        <dbReference type="ARBA" id="ARBA00022730"/>
    </source>
</evidence>
<keyword evidence="12" id="KW-1185">Reference proteome</keyword>
<evidence type="ECO:0000259" key="10">
    <source>
        <dbReference type="PROSITE" id="PS50828"/>
    </source>
</evidence>
<feature type="region of interest" description="Disordered" evidence="9">
    <location>
        <begin position="675"/>
        <end position="705"/>
    </location>
</feature>
<dbReference type="GO" id="GO:0019843">
    <property type="term" value="F:rRNA binding"/>
    <property type="evidence" value="ECO:0007669"/>
    <property type="project" value="UniProtKB-UniRule"/>
</dbReference>
<evidence type="ECO:0000256" key="6">
    <source>
        <dbReference type="ARBA" id="ARBA00023125"/>
    </source>
</evidence>
<dbReference type="InterPro" id="IPR045076">
    <property type="entry name" value="MutS"/>
</dbReference>
<comment type="caution">
    <text evidence="11">The sequence shown here is derived from an EMBL/GenBank/DDBJ whole genome shotgun (WGS) entry which is preliminary data.</text>
</comment>
<dbReference type="EC" id="3.1.-.-" evidence="7"/>
<feature type="binding site" evidence="7">
    <location>
        <begin position="339"/>
        <end position="346"/>
    </location>
    <ligand>
        <name>ATP</name>
        <dbReference type="ChEBI" id="CHEBI:30616"/>
    </ligand>
</feature>
<keyword evidence="1 7" id="KW-0699">rRNA-binding</keyword>
<dbReference type="SMART" id="SM00463">
    <property type="entry name" value="SMR"/>
    <property type="match status" value="1"/>
</dbReference>
<comment type="similarity">
    <text evidence="7">Belongs to the DNA mismatch repair MutS family. MutS2 subfamily.</text>
</comment>
<dbReference type="InterPro" id="IPR000432">
    <property type="entry name" value="DNA_mismatch_repair_MutS_C"/>
</dbReference>
<dbReference type="SUPFAM" id="SSF48334">
    <property type="entry name" value="DNA repair protein MutS, domain III"/>
    <property type="match status" value="1"/>
</dbReference>
<dbReference type="InterPro" id="IPR007696">
    <property type="entry name" value="DNA_mismatch_repair_MutS_core"/>
</dbReference>
<comment type="subunit">
    <text evidence="7">Homodimer. Binds to stalled ribosomes, contacting rRNA.</text>
</comment>
<accession>A0A5C4RZZ5</accession>
<evidence type="ECO:0000313" key="12">
    <source>
        <dbReference type="Proteomes" id="UP000309544"/>
    </source>
</evidence>
<dbReference type="RefSeq" id="WP_139626589.1">
    <property type="nucleotide sequence ID" value="NZ_VDCI01000004.1"/>
</dbReference>
<keyword evidence="5 7" id="KW-0694">RNA-binding</keyword>
<evidence type="ECO:0000256" key="3">
    <source>
        <dbReference type="ARBA" id="ARBA00022801"/>
    </source>
</evidence>
<keyword evidence="8" id="KW-0175">Coiled coil</keyword>
<dbReference type="SMART" id="SM00533">
    <property type="entry name" value="MUTSd"/>
    <property type="match status" value="1"/>
</dbReference>
<dbReference type="GO" id="GO:0004519">
    <property type="term" value="F:endonuclease activity"/>
    <property type="evidence" value="ECO:0007669"/>
    <property type="project" value="UniProtKB-UniRule"/>
</dbReference>
<evidence type="ECO:0000256" key="5">
    <source>
        <dbReference type="ARBA" id="ARBA00022884"/>
    </source>
</evidence>
<dbReference type="NCBIfam" id="TIGR01069">
    <property type="entry name" value="mutS2"/>
    <property type="match status" value="1"/>
</dbReference>
<dbReference type="PANTHER" id="PTHR48466:SF2">
    <property type="entry name" value="OS10G0509000 PROTEIN"/>
    <property type="match status" value="1"/>
</dbReference>
<dbReference type="Proteomes" id="UP000309544">
    <property type="component" value="Unassembled WGS sequence"/>
</dbReference>
<dbReference type="PROSITE" id="PS00486">
    <property type="entry name" value="DNA_MISMATCH_REPAIR_2"/>
    <property type="match status" value="1"/>
</dbReference>
<dbReference type="FunFam" id="3.40.50.300:FF:000830">
    <property type="entry name" value="Endonuclease MutS2"/>
    <property type="match status" value="1"/>
</dbReference>
<evidence type="ECO:0000256" key="2">
    <source>
        <dbReference type="ARBA" id="ARBA00022741"/>
    </source>
</evidence>
<dbReference type="InterPro" id="IPR036063">
    <property type="entry name" value="Smr_dom_sf"/>
</dbReference>
<feature type="coiled-coil region" evidence="8">
    <location>
        <begin position="530"/>
        <end position="627"/>
    </location>
</feature>
<evidence type="ECO:0000256" key="9">
    <source>
        <dbReference type="SAM" id="MobiDB-lite"/>
    </source>
</evidence>
<proteinExistence type="inferred from homology"/>
<feature type="domain" description="Smr" evidence="10">
    <location>
        <begin position="713"/>
        <end position="787"/>
    </location>
</feature>
<keyword evidence="2 7" id="KW-0547">Nucleotide-binding</keyword>
<evidence type="ECO:0000256" key="4">
    <source>
        <dbReference type="ARBA" id="ARBA00022840"/>
    </source>
</evidence>
<dbReference type="GO" id="GO:0006298">
    <property type="term" value="P:mismatch repair"/>
    <property type="evidence" value="ECO:0007669"/>
    <property type="project" value="InterPro"/>
</dbReference>
<dbReference type="Gene3D" id="3.40.50.300">
    <property type="entry name" value="P-loop containing nucleotide triphosphate hydrolases"/>
    <property type="match status" value="1"/>
</dbReference>
<dbReference type="InterPro" id="IPR036187">
    <property type="entry name" value="DNA_mismatch_repair_MutS_sf"/>
</dbReference>
<dbReference type="Pfam" id="PF20297">
    <property type="entry name" value="MSSS"/>
    <property type="match status" value="1"/>
</dbReference>
<name>A0A5C4RZZ5_PROVB</name>
<sequence>MDAVTRKRLEFDRIVACAATFSLSDMGRDALASTAPMLHRAELLPWLERVRELCNFLHEGEALPFSRLPDTRGIMTRLELRESCLEPQELLDVHDLLDASSKLRTFVYRHRSVYPELYSLVSGLWLEKSLQYEISRIVDEEARIRDTASDGLQVIRHDLREGRGLLRRRMERILKRCREHGWLMEDTVALKHGRLVLGLRVEYKHKLQGYIQDYSQSGQTVFIEPAEVLELNNRLQDLELDERREIERILREVTGRVRAEYENVLHNQELMACFDALYGKACFARETSSVLPALDTGRRLSIRNGYHPWLLWSHRGQQRAVYPLDLELGADEQVLCISGPNAGGKSVAMKTVGLLSCMLQHGFLVPCSESSVFPLFDDIFIGIGDEQSIENDLSTFSSHLVEIRRILHGATAASLVLIDELCSGTDVGEGSAIARAVIERILRIGAKAVVTTHLGELKAYAHERQGVVNGAMDFDNSSLSPTFRFQKGLPGNSFAFAMLRRLGFDDELIAEASSHLGSVGVAMERMLDELREQLLHNRELESGLRKAQQQLAGQREALLKEREEFERGRREAQRSAARDVQKEVEYARKEIRSIVREAKAVPGGRGVEDARRKLERVKREAWQKEAGIAGDIPAAAPDVQAGDLVTIVSTSTTGEVVQVQGDEVVVQCGNFRLTTSPSNLQKTSRKQSRRDERKQAGSAGWSATHGSLDSTRLDLRGMSGDEAIGEVERLIDRMRLQRIGTATIIHGKGTGALRLRVTAFLKEHPAVKGFRLGEWGEGGAGVTVVEL</sequence>
<dbReference type="Pfam" id="PF00488">
    <property type="entry name" value="MutS_V"/>
    <property type="match status" value="1"/>
</dbReference>
<dbReference type="HAMAP" id="MF_00092">
    <property type="entry name" value="MutS2"/>
    <property type="match status" value="1"/>
</dbReference>
<dbReference type="InterPro" id="IPR027417">
    <property type="entry name" value="P-loop_NTPase"/>
</dbReference>